<evidence type="ECO:0000313" key="2">
    <source>
        <dbReference type="EMBL" id="MFF3571416.1"/>
    </source>
</evidence>
<dbReference type="Pfam" id="PF14082">
    <property type="entry name" value="SduA_C"/>
    <property type="match status" value="1"/>
</dbReference>
<organism evidence="2 3">
    <name type="scientific">Nocardia jiangxiensis</name>
    <dbReference type="NCBI Taxonomy" id="282685"/>
    <lineage>
        <taxon>Bacteria</taxon>
        <taxon>Bacillati</taxon>
        <taxon>Actinomycetota</taxon>
        <taxon>Actinomycetes</taxon>
        <taxon>Mycobacteriales</taxon>
        <taxon>Nocardiaceae</taxon>
        <taxon>Nocardia</taxon>
    </lineage>
</organism>
<sequence length="326" mass="36256">MDQGVDCEYQVVHDDDGTTLVHLSTFGSQQRISHRKSSQSLQVDKGIAATLVDILSDAFGMPASDLDDVLKEAYRKNPDRLRAIISNDEASRDVIAMAHRRSQVERFRRLLLDSGYFDSEAAKMKDCSTKSAAREKVWQNFFQDNPWIFGVSLSGQLLTSWDKQKLEKVVAGASIANVGKRVDALLTTSGRIKSMVFAEIKTHRTPLLGPEYRSGCWAPSSELAGGIAQAQCTVHEAIREIGDRLARKSADGDDIPGEYTYLLRPRSYLVVGNLNSLVNDSGGHNKNKFRSFELFRRDLVQPEVLTFDELLARAEWIVESGDSGSI</sequence>
<dbReference type="Proteomes" id="UP001601992">
    <property type="component" value="Unassembled WGS sequence"/>
</dbReference>
<accession>A0ABW6S898</accession>
<reference evidence="2 3" key="1">
    <citation type="submission" date="2024-10" db="EMBL/GenBank/DDBJ databases">
        <title>The Natural Products Discovery Center: Release of the First 8490 Sequenced Strains for Exploring Actinobacteria Biosynthetic Diversity.</title>
        <authorList>
            <person name="Kalkreuter E."/>
            <person name="Kautsar S.A."/>
            <person name="Yang D."/>
            <person name="Bader C.D."/>
            <person name="Teijaro C.N."/>
            <person name="Fluegel L."/>
            <person name="Davis C.M."/>
            <person name="Simpson J.R."/>
            <person name="Lauterbach L."/>
            <person name="Steele A.D."/>
            <person name="Gui C."/>
            <person name="Meng S."/>
            <person name="Li G."/>
            <person name="Viehrig K."/>
            <person name="Ye F."/>
            <person name="Su P."/>
            <person name="Kiefer A.F."/>
            <person name="Nichols A."/>
            <person name="Cepeda A.J."/>
            <person name="Yan W."/>
            <person name="Fan B."/>
            <person name="Jiang Y."/>
            <person name="Adhikari A."/>
            <person name="Zheng C.-J."/>
            <person name="Schuster L."/>
            <person name="Cowan T.M."/>
            <person name="Smanski M.J."/>
            <person name="Chevrette M.G."/>
            <person name="De Carvalho L.P.S."/>
            <person name="Shen B."/>
        </authorList>
    </citation>
    <scope>NUCLEOTIDE SEQUENCE [LARGE SCALE GENOMIC DNA]</scope>
    <source>
        <strain evidence="2 3">NPDC002593</strain>
    </source>
</reference>
<protein>
    <submittedName>
        <fullName evidence="2">Shedu immune nuclease family protein</fullName>
    </submittedName>
</protein>
<keyword evidence="3" id="KW-1185">Reference proteome</keyword>
<name>A0ABW6S898_9NOCA</name>
<proteinExistence type="predicted"/>
<dbReference type="EMBL" id="JBIAQY010000010">
    <property type="protein sequence ID" value="MFF3571416.1"/>
    <property type="molecule type" value="Genomic_DNA"/>
</dbReference>
<evidence type="ECO:0000313" key="3">
    <source>
        <dbReference type="Proteomes" id="UP001601992"/>
    </source>
</evidence>
<dbReference type="InterPro" id="IPR025359">
    <property type="entry name" value="SduA_C"/>
</dbReference>
<feature type="domain" description="Shedu protein SduA C-terminal" evidence="1">
    <location>
        <begin position="134"/>
        <end position="311"/>
    </location>
</feature>
<dbReference type="RefSeq" id="WP_218008855.1">
    <property type="nucleotide sequence ID" value="NZ_JBIAQY010000010.1"/>
</dbReference>
<comment type="caution">
    <text evidence="2">The sequence shown here is derived from an EMBL/GenBank/DDBJ whole genome shotgun (WGS) entry which is preliminary data.</text>
</comment>
<evidence type="ECO:0000259" key="1">
    <source>
        <dbReference type="Pfam" id="PF14082"/>
    </source>
</evidence>
<gene>
    <name evidence="2" type="ORF">ACFYXQ_26915</name>
</gene>